<evidence type="ECO:0000313" key="3">
    <source>
        <dbReference type="Proteomes" id="UP000326354"/>
    </source>
</evidence>
<dbReference type="Gene3D" id="3.40.50.150">
    <property type="entry name" value="Vaccinia Virus protein VP39"/>
    <property type="match status" value="1"/>
</dbReference>
<dbReference type="InterPro" id="IPR029063">
    <property type="entry name" value="SAM-dependent_MTases_sf"/>
</dbReference>
<keyword evidence="1" id="KW-1133">Transmembrane helix</keyword>
<evidence type="ECO:0000313" key="2">
    <source>
        <dbReference type="EMBL" id="BBM87584.1"/>
    </source>
</evidence>
<proteinExistence type="predicted"/>
<organism evidence="2 3">
    <name type="scientific">Uabimicrobium amorphum</name>
    <dbReference type="NCBI Taxonomy" id="2596890"/>
    <lineage>
        <taxon>Bacteria</taxon>
        <taxon>Pseudomonadati</taxon>
        <taxon>Planctomycetota</taxon>
        <taxon>Candidatus Uabimicrobiia</taxon>
        <taxon>Candidatus Uabimicrobiales</taxon>
        <taxon>Candidatus Uabimicrobiaceae</taxon>
        <taxon>Candidatus Uabimicrobium</taxon>
    </lineage>
</organism>
<dbReference type="KEGG" id="uam:UABAM_05996"/>
<dbReference type="Proteomes" id="UP000326354">
    <property type="component" value="Chromosome"/>
</dbReference>
<accession>A0A5S9ITD3</accession>
<keyword evidence="3" id="KW-1185">Reference proteome</keyword>
<dbReference type="OrthoDB" id="9790457at2"/>
<dbReference type="SUPFAM" id="SSF53335">
    <property type="entry name" value="S-adenosyl-L-methionine-dependent methyltransferases"/>
    <property type="match status" value="1"/>
</dbReference>
<evidence type="ECO:0000256" key="1">
    <source>
        <dbReference type="SAM" id="Phobius"/>
    </source>
</evidence>
<gene>
    <name evidence="2" type="ORF">UABAM_05996</name>
</gene>
<dbReference type="Pfam" id="PF13489">
    <property type="entry name" value="Methyltransf_23"/>
    <property type="match status" value="1"/>
</dbReference>
<keyword evidence="1" id="KW-0812">Transmembrane</keyword>
<keyword evidence="1" id="KW-0472">Membrane</keyword>
<reference evidence="2 3" key="1">
    <citation type="submission" date="2019-08" db="EMBL/GenBank/DDBJ databases">
        <title>Complete genome sequence of Candidatus Uab amorphum.</title>
        <authorList>
            <person name="Shiratori T."/>
            <person name="Suzuki S."/>
            <person name="Kakizawa Y."/>
            <person name="Ishida K."/>
        </authorList>
    </citation>
    <scope>NUCLEOTIDE SEQUENCE [LARGE SCALE GENOMIC DNA]</scope>
    <source>
        <strain evidence="2 3">SRT547</strain>
    </source>
</reference>
<feature type="transmembrane region" description="Helical" evidence="1">
    <location>
        <begin position="168"/>
        <end position="189"/>
    </location>
</feature>
<dbReference type="AlphaFoldDB" id="A0A5S9ITD3"/>
<dbReference type="EMBL" id="AP019860">
    <property type="protein sequence ID" value="BBM87584.1"/>
    <property type="molecule type" value="Genomic_DNA"/>
</dbReference>
<protein>
    <submittedName>
        <fullName evidence="2">Uncharacterized protein</fullName>
    </submittedName>
</protein>
<dbReference type="RefSeq" id="WP_151971599.1">
    <property type="nucleotide sequence ID" value="NZ_AP019860.1"/>
</dbReference>
<name>A0A5S9ITD3_UABAM</name>
<sequence>MDLIESNQLANEKEHWWIKTRFRYILRALNLIDSEQQQILEVGCGTCQNLAFLRESPHLSSQIHRVVGFDPLFKDIPKFSWQKTEDVFVNTLPATSKKSFDCLLAMDVLEHLQDDEHHLRLWLDYMHDDGIILITVPAFPSLWSYHDELLHHYRRYTKKTLLSLTEKVGLRPVLLTYAFSYVFPLVYLIRKLSRKQSNTDLQQSHFLINAILYSLGKTEAFFGGNPFFGTSVVGIFTDANSNRNSLLQ</sequence>